<dbReference type="InterPro" id="IPR013097">
    <property type="entry name" value="Dabb"/>
</dbReference>
<dbReference type="Proteomes" id="UP000594263">
    <property type="component" value="Unplaced"/>
</dbReference>
<evidence type="ECO:0000313" key="4">
    <source>
        <dbReference type="Proteomes" id="UP000594263"/>
    </source>
</evidence>
<keyword evidence="4" id="KW-1185">Reference proteome</keyword>
<dbReference type="Gene3D" id="3.30.70.100">
    <property type="match status" value="1"/>
</dbReference>
<dbReference type="PROSITE" id="PS51257">
    <property type="entry name" value="PROKAR_LIPOPROTEIN"/>
    <property type="match status" value="1"/>
</dbReference>
<evidence type="ECO:0000259" key="2">
    <source>
        <dbReference type="PROSITE" id="PS51502"/>
    </source>
</evidence>
<dbReference type="AlphaFoldDB" id="A0A7N0UTR7"/>
<dbReference type="Pfam" id="PF07876">
    <property type="entry name" value="Dabb"/>
    <property type="match status" value="1"/>
</dbReference>
<dbReference type="PROSITE" id="PS51502">
    <property type="entry name" value="S_R_A_B_BARREL"/>
    <property type="match status" value="1"/>
</dbReference>
<reference evidence="3" key="1">
    <citation type="submission" date="2021-01" db="UniProtKB">
        <authorList>
            <consortium name="EnsemblPlants"/>
        </authorList>
    </citation>
    <scope>IDENTIFICATION</scope>
</reference>
<feature type="domain" description="Stress-response A/B barrel" evidence="2">
    <location>
        <begin position="4"/>
        <end position="103"/>
    </location>
</feature>
<dbReference type="SUPFAM" id="SSF54909">
    <property type="entry name" value="Dimeric alpha+beta barrel"/>
    <property type="match status" value="1"/>
</dbReference>
<dbReference type="OMA" id="YEACISH"/>
<dbReference type="SMART" id="SM00886">
    <property type="entry name" value="Dabb"/>
    <property type="match status" value="1"/>
</dbReference>
<organism evidence="3 4">
    <name type="scientific">Kalanchoe fedtschenkoi</name>
    <name type="common">Lavender scallops</name>
    <name type="synonym">South American air plant</name>
    <dbReference type="NCBI Taxonomy" id="63787"/>
    <lineage>
        <taxon>Eukaryota</taxon>
        <taxon>Viridiplantae</taxon>
        <taxon>Streptophyta</taxon>
        <taxon>Embryophyta</taxon>
        <taxon>Tracheophyta</taxon>
        <taxon>Spermatophyta</taxon>
        <taxon>Magnoliopsida</taxon>
        <taxon>eudicotyledons</taxon>
        <taxon>Gunneridae</taxon>
        <taxon>Pentapetalae</taxon>
        <taxon>Saxifragales</taxon>
        <taxon>Crassulaceae</taxon>
        <taxon>Kalanchoe</taxon>
    </lineage>
</organism>
<dbReference type="PANTHER" id="PTHR33178">
    <property type="match status" value="1"/>
</dbReference>
<comment type="subunit">
    <text evidence="1">Homodimer.</text>
</comment>
<evidence type="ECO:0000313" key="3">
    <source>
        <dbReference type="EnsemblPlants" id="Kaladp0081s0225.1.v1.1"/>
    </source>
</evidence>
<sequence>MADFKHLVVVKFRPDVNVGEILYGIQTLVSCVGTVKPFECYIEYRSTGEDLEGSEMVRQGFTHVFAVIFGSKEGYNAHIQRPAHIKFSAVVAQALDKVVVLNFLGMWVEQKVKASDLPLLHHIISKP</sequence>
<evidence type="ECO:0000256" key="1">
    <source>
        <dbReference type="ARBA" id="ARBA00011738"/>
    </source>
</evidence>
<protein>
    <recommendedName>
        <fullName evidence="2">Stress-response A/B barrel domain-containing protein</fullName>
    </recommendedName>
</protein>
<dbReference type="Gramene" id="Kaladp0081s0225.1.v1.1">
    <property type="protein sequence ID" value="Kaladp0081s0225.1.v1.1"/>
    <property type="gene ID" value="Kaladp0081s0225.v1.1"/>
</dbReference>
<dbReference type="EnsemblPlants" id="Kaladp0081s0225.1.v1.1">
    <property type="protein sequence ID" value="Kaladp0081s0225.1.v1.1"/>
    <property type="gene ID" value="Kaladp0081s0225.v1.1"/>
</dbReference>
<proteinExistence type="predicted"/>
<dbReference type="InterPro" id="IPR011008">
    <property type="entry name" value="Dimeric_a/b-barrel"/>
</dbReference>
<dbReference type="PANTHER" id="PTHR33178:SF4">
    <property type="entry name" value="EXPRESSED PROTEIN"/>
    <property type="match status" value="1"/>
</dbReference>
<accession>A0A7N0UTR7</accession>
<dbReference type="InterPro" id="IPR044662">
    <property type="entry name" value="HS1/DABB1-like"/>
</dbReference>
<name>A0A7N0UTR7_KALFE</name>